<dbReference type="AlphaFoldDB" id="A0A5N3P624"/>
<reference evidence="3 4" key="1">
    <citation type="journal article" date="2019" name="Microorganisms">
        <title>Genome Insights into the Novel Species Microvirga brassicacearum, a Rapeseed Endophyte with Biotechnological Potential.</title>
        <authorList>
            <person name="Jimenez-Gomez A."/>
            <person name="Saati-Santamaria Z."/>
            <person name="Igual J.M."/>
            <person name="Rivas R."/>
            <person name="Mateos P.F."/>
            <person name="Garcia-Fraile P."/>
        </authorList>
    </citation>
    <scope>NUCLEOTIDE SEQUENCE [LARGE SCALE GENOMIC DNA]</scope>
    <source>
        <strain evidence="3 4">CDVBN77</strain>
    </source>
</reference>
<protein>
    <recommendedName>
        <fullName evidence="5">Lipopolysaccharide biosynthesis protein</fullName>
    </recommendedName>
</protein>
<feature type="transmembrane region" description="Helical" evidence="2">
    <location>
        <begin position="357"/>
        <end position="377"/>
    </location>
</feature>
<evidence type="ECO:0000313" key="3">
    <source>
        <dbReference type="EMBL" id="KAB0265172.1"/>
    </source>
</evidence>
<feature type="transmembrane region" description="Helical" evidence="2">
    <location>
        <begin position="33"/>
        <end position="52"/>
    </location>
</feature>
<sequence>MNNHWAMLGQTTSQPVEAPPPSVWTFLFSRKKLIGWGFATLFLLTTALLYLLPQSYVAEANLLVERNRSPIMRADYSPGLEMAEVMNTARGIASSRTVLAAVVDHLKLTERPRHTSFFGRLRENVNKGLVAVGLLPEVGPRDEWIQALTLWVTIKPIVNSNILTISMSLDDPRLAAEIVNEISSQYIKAHLAIYSTRGLADFYRERMTTAEAEYKSARQEVLDFKAKASLFAISASREEYTRELGTLRTQLLTTSNDLNRLLQRYDERHSEVTVIKDVMANVQTRVDETETKLKKLEQNEAALADMEMLLETKRKTYLDYVNKYGEASVNEQADSDVVNVRLVEKASVPPQPWMPRLFLIFGAGIASLFLAVAVAFLRGYFDGRPNSPDQVERALGIPVVGWLELLPKNSVRALRTVRRT</sequence>
<dbReference type="InterPro" id="IPR050445">
    <property type="entry name" value="Bact_polysacc_biosynth/exp"/>
</dbReference>
<keyword evidence="2" id="KW-0812">Transmembrane</keyword>
<feature type="coiled-coil region" evidence="1">
    <location>
        <begin position="200"/>
        <end position="227"/>
    </location>
</feature>
<keyword evidence="4" id="KW-1185">Reference proteome</keyword>
<dbReference type="PANTHER" id="PTHR32309:SF13">
    <property type="entry name" value="FERRIC ENTEROBACTIN TRANSPORT PROTEIN FEPE"/>
    <property type="match status" value="1"/>
</dbReference>
<comment type="caution">
    <text evidence="3">The sequence shown here is derived from an EMBL/GenBank/DDBJ whole genome shotgun (WGS) entry which is preliminary data.</text>
</comment>
<accession>A0A5N3P624</accession>
<organism evidence="3 4">
    <name type="scientific">Microvirga brassicacearum</name>
    <dbReference type="NCBI Taxonomy" id="2580413"/>
    <lineage>
        <taxon>Bacteria</taxon>
        <taxon>Pseudomonadati</taxon>
        <taxon>Pseudomonadota</taxon>
        <taxon>Alphaproteobacteria</taxon>
        <taxon>Hyphomicrobiales</taxon>
        <taxon>Methylobacteriaceae</taxon>
        <taxon>Microvirga</taxon>
    </lineage>
</organism>
<dbReference type="GO" id="GO:0004713">
    <property type="term" value="F:protein tyrosine kinase activity"/>
    <property type="evidence" value="ECO:0007669"/>
    <property type="project" value="TreeGrafter"/>
</dbReference>
<dbReference type="RefSeq" id="WP_150947679.1">
    <property type="nucleotide sequence ID" value="NZ_VCMV01000041.1"/>
</dbReference>
<dbReference type="OrthoDB" id="9775724at2"/>
<name>A0A5N3P624_9HYPH</name>
<keyword evidence="2" id="KW-0472">Membrane</keyword>
<dbReference type="GO" id="GO:0005886">
    <property type="term" value="C:plasma membrane"/>
    <property type="evidence" value="ECO:0007669"/>
    <property type="project" value="TreeGrafter"/>
</dbReference>
<keyword evidence="2" id="KW-1133">Transmembrane helix</keyword>
<proteinExistence type="predicted"/>
<dbReference type="Proteomes" id="UP000325684">
    <property type="component" value="Unassembled WGS sequence"/>
</dbReference>
<keyword evidence="1" id="KW-0175">Coiled coil</keyword>
<evidence type="ECO:0000313" key="4">
    <source>
        <dbReference type="Proteomes" id="UP000325684"/>
    </source>
</evidence>
<evidence type="ECO:0000256" key="2">
    <source>
        <dbReference type="SAM" id="Phobius"/>
    </source>
</evidence>
<gene>
    <name evidence="3" type="ORF">FEZ63_19685</name>
</gene>
<evidence type="ECO:0008006" key="5">
    <source>
        <dbReference type="Google" id="ProtNLM"/>
    </source>
</evidence>
<feature type="coiled-coil region" evidence="1">
    <location>
        <begin position="279"/>
        <end position="316"/>
    </location>
</feature>
<evidence type="ECO:0000256" key="1">
    <source>
        <dbReference type="SAM" id="Coils"/>
    </source>
</evidence>
<dbReference type="EMBL" id="VCMV01000041">
    <property type="protein sequence ID" value="KAB0265172.1"/>
    <property type="molecule type" value="Genomic_DNA"/>
</dbReference>
<dbReference type="PANTHER" id="PTHR32309">
    <property type="entry name" value="TYROSINE-PROTEIN KINASE"/>
    <property type="match status" value="1"/>
</dbReference>